<keyword evidence="2" id="KW-0489">Methyltransferase</keyword>
<keyword evidence="3" id="KW-1185">Reference proteome</keyword>
<dbReference type="CDD" id="cd02440">
    <property type="entry name" value="AdoMet_MTases"/>
    <property type="match status" value="1"/>
</dbReference>
<evidence type="ECO:0000259" key="1">
    <source>
        <dbReference type="Pfam" id="PF05050"/>
    </source>
</evidence>
<reference evidence="3" key="1">
    <citation type="journal article" date="2021" name="Syst. Appl. Microbiol.">
        <title>Roseomonas hellenica sp. nov., isolated from roots of wild-growing Alkanna tinctoria.</title>
        <authorList>
            <person name="Rat A."/>
            <person name="Naranjo H.D."/>
            <person name="Lebbe L."/>
            <person name="Cnockaert M."/>
            <person name="Krigas N."/>
            <person name="Grigoriadou K."/>
            <person name="Maloupa E."/>
            <person name="Willems A."/>
        </authorList>
    </citation>
    <scope>NUCLEOTIDE SEQUENCE [LARGE SCALE GENOMIC DNA]</scope>
    <source>
        <strain evidence="3">LMG 31523</strain>
    </source>
</reference>
<dbReference type="Proteomes" id="UP001196870">
    <property type="component" value="Unassembled WGS sequence"/>
</dbReference>
<proteinExistence type="predicted"/>
<evidence type="ECO:0000313" key="3">
    <source>
        <dbReference type="Proteomes" id="UP001196870"/>
    </source>
</evidence>
<name>A0ABS5F1Z1_9PROT</name>
<dbReference type="SUPFAM" id="SSF53335">
    <property type="entry name" value="S-adenosyl-L-methionine-dependent methyltransferases"/>
    <property type="match status" value="1"/>
</dbReference>
<dbReference type="InterPro" id="IPR029063">
    <property type="entry name" value="SAM-dependent_MTases_sf"/>
</dbReference>
<protein>
    <submittedName>
        <fullName evidence="2">FkbM family methyltransferase</fullName>
    </submittedName>
</protein>
<dbReference type="NCBIfam" id="TIGR01444">
    <property type="entry name" value="fkbM_fam"/>
    <property type="match status" value="1"/>
</dbReference>
<gene>
    <name evidence="2" type="ORF">GXW71_19570</name>
</gene>
<organism evidence="2 3">
    <name type="scientific">Plastoroseomonas hellenica</name>
    <dbReference type="NCBI Taxonomy" id="2687306"/>
    <lineage>
        <taxon>Bacteria</taxon>
        <taxon>Pseudomonadati</taxon>
        <taxon>Pseudomonadota</taxon>
        <taxon>Alphaproteobacteria</taxon>
        <taxon>Acetobacterales</taxon>
        <taxon>Acetobacteraceae</taxon>
        <taxon>Plastoroseomonas</taxon>
    </lineage>
</organism>
<comment type="caution">
    <text evidence="2">The sequence shown here is derived from an EMBL/GenBank/DDBJ whole genome shotgun (WGS) entry which is preliminary data.</text>
</comment>
<dbReference type="EMBL" id="JAAGBB010000024">
    <property type="protein sequence ID" value="MBR0666567.1"/>
    <property type="molecule type" value="Genomic_DNA"/>
</dbReference>
<dbReference type="Pfam" id="PF05050">
    <property type="entry name" value="Methyltransf_21"/>
    <property type="match status" value="1"/>
</dbReference>
<feature type="domain" description="Methyltransferase FkbM" evidence="1">
    <location>
        <begin position="187"/>
        <end position="349"/>
    </location>
</feature>
<dbReference type="InterPro" id="IPR052514">
    <property type="entry name" value="SAM-dependent_MTase"/>
</dbReference>
<dbReference type="Gene3D" id="3.40.50.150">
    <property type="entry name" value="Vaccinia Virus protein VP39"/>
    <property type="match status" value="1"/>
</dbReference>
<dbReference type="PANTHER" id="PTHR34203:SF15">
    <property type="entry name" value="SLL1173 PROTEIN"/>
    <property type="match status" value="1"/>
</dbReference>
<accession>A0ABS5F1Z1</accession>
<sequence>MSDSNLPFTRRAARRLLRPLRPLALPFLNRLQLRMAHAVEHSGILLRMEAEARDRADAARLDAEAARLDIEALMQRIAVAQLGVDAIRLDMQQFAGATKGAIDAIRQQLEQALRATGELTTMAARLVQRVAVPLGTEVMVRSPEGYLLLPAEDDRLIAHLIDSGGRLEPGTITVIQALIKPGDTVIDVGAHLGLTVLPAARAAGPGGRVIAVEPGSRVAGLLRRNIALNALDEVVVVHGCAAGASPGKARLSIRPVLGESSLINPITEGPTEEVLVQPLDALVPPGTRIRLAKIDVEGYELEVWRGMTRIVADNPDLALLLEFGPSHLQRAGITPAEWMSSFVQAGFRIYEVEEMKGLVRPARPLDALQQMLSVNLLMLRAPLSEYPALRTA</sequence>
<dbReference type="PANTHER" id="PTHR34203">
    <property type="entry name" value="METHYLTRANSFERASE, FKBM FAMILY PROTEIN"/>
    <property type="match status" value="1"/>
</dbReference>
<evidence type="ECO:0000313" key="2">
    <source>
        <dbReference type="EMBL" id="MBR0666567.1"/>
    </source>
</evidence>
<keyword evidence="2" id="KW-0808">Transferase</keyword>
<dbReference type="InterPro" id="IPR006342">
    <property type="entry name" value="FkbM_mtfrase"/>
</dbReference>
<dbReference type="GO" id="GO:0032259">
    <property type="term" value="P:methylation"/>
    <property type="evidence" value="ECO:0007669"/>
    <property type="project" value="UniProtKB-KW"/>
</dbReference>
<dbReference type="GO" id="GO:0008168">
    <property type="term" value="F:methyltransferase activity"/>
    <property type="evidence" value="ECO:0007669"/>
    <property type="project" value="UniProtKB-KW"/>
</dbReference>
<dbReference type="RefSeq" id="WP_211854266.1">
    <property type="nucleotide sequence ID" value="NZ_JAAGBB010000024.1"/>
</dbReference>